<dbReference type="GO" id="GO:0016616">
    <property type="term" value="F:oxidoreductase activity, acting on the CH-OH group of donors, NAD or NADP as acceptor"/>
    <property type="evidence" value="ECO:0007669"/>
    <property type="project" value="TreeGrafter"/>
</dbReference>
<protein>
    <submittedName>
        <fullName evidence="1">NAD(P)-binding protein</fullName>
    </submittedName>
</protein>
<proteinExistence type="predicted"/>
<sequence length="246" mass="26429">MSTILITGAASGLGLAFLEHYSSSTPRPRILALDITPLPNSVSSLPNVSFYLIDVSSEASLGQLCSNLKEGHIDLVIHSAGIRGLVPEVVQEKRGDVAATETYEVMTKTTMMKTFEINTWGTFSLIRALLPNLRPSGVHTKSTTSKVVILSSRMGSISSNVDGGGYAYRASKVALNAVVKSFAIDVPDVVFLLLHPGRVETGLVEWKEEGAISPEDSVRDCVNVIETAGRESGGVLLDRWGDVIEW</sequence>
<dbReference type="SUPFAM" id="SSF51735">
    <property type="entry name" value="NAD(P)-binding Rossmann-fold domains"/>
    <property type="match status" value="1"/>
</dbReference>
<dbReference type="Proteomes" id="UP000799428">
    <property type="component" value="Unassembled WGS sequence"/>
</dbReference>
<dbReference type="InterPro" id="IPR052184">
    <property type="entry name" value="SDR_enzymes"/>
</dbReference>
<evidence type="ECO:0000313" key="1">
    <source>
        <dbReference type="EMBL" id="KAF2709514.1"/>
    </source>
</evidence>
<name>A0A6G1K9M3_9PLEO</name>
<accession>A0A6G1K9M3</accession>
<keyword evidence="2" id="KW-1185">Reference proteome</keyword>
<dbReference type="InterPro" id="IPR036291">
    <property type="entry name" value="NAD(P)-bd_dom_sf"/>
</dbReference>
<gene>
    <name evidence="1" type="ORF">K504DRAFT_467482</name>
</gene>
<dbReference type="PRINTS" id="PR00081">
    <property type="entry name" value="GDHRDH"/>
</dbReference>
<reference evidence="1" key="1">
    <citation type="journal article" date="2020" name="Stud. Mycol.">
        <title>101 Dothideomycetes genomes: a test case for predicting lifestyles and emergence of pathogens.</title>
        <authorList>
            <person name="Haridas S."/>
            <person name="Albert R."/>
            <person name="Binder M."/>
            <person name="Bloem J."/>
            <person name="Labutti K."/>
            <person name="Salamov A."/>
            <person name="Andreopoulos B."/>
            <person name="Baker S."/>
            <person name="Barry K."/>
            <person name="Bills G."/>
            <person name="Bluhm B."/>
            <person name="Cannon C."/>
            <person name="Castanera R."/>
            <person name="Culley D."/>
            <person name="Daum C."/>
            <person name="Ezra D."/>
            <person name="Gonzalez J."/>
            <person name="Henrissat B."/>
            <person name="Kuo A."/>
            <person name="Liang C."/>
            <person name="Lipzen A."/>
            <person name="Lutzoni F."/>
            <person name="Magnuson J."/>
            <person name="Mondo S."/>
            <person name="Nolan M."/>
            <person name="Ohm R."/>
            <person name="Pangilinan J."/>
            <person name="Park H.-J."/>
            <person name="Ramirez L."/>
            <person name="Alfaro M."/>
            <person name="Sun H."/>
            <person name="Tritt A."/>
            <person name="Yoshinaga Y."/>
            <person name="Zwiers L.-H."/>
            <person name="Turgeon B."/>
            <person name="Goodwin S."/>
            <person name="Spatafora J."/>
            <person name="Crous P."/>
            <person name="Grigoriev I."/>
        </authorList>
    </citation>
    <scope>NUCLEOTIDE SEQUENCE</scope>
    <source>
        <strain evidence="1">CBS 279.74</strain>
    </source>
</reference>
<dbReference type="PANTHER" id="PTHR45458:SF1">
    <property type="entry name" value="SHORT CHAIN DEHYDROGENASE"/>
    <property type="match status" value="1"/>
</dbReference>
<dbReference type="PANTHER" id="PTHR45458">
    <property type="entry name" value="SHORT-CHAIN DEHYDROGENASE/REDUCTASE SDR"/>
    <property type="match status" value="1"/>
</dbReference>
<dbReference type="EMBL" id="MU005770">
    <property type="protein sequence ID" value="KAF2709514.1"/>
    <property type="molecule type" value="Genomic_DNA"/>
</dbReference>
<evidence type="ECO:0000313" key="2">
    <source>
        <dbReference type="Proteomes" id="UP000799428"/>
    </source>
</evidence>
<organism evidence="1 2">
    <name type="scientific">Pleomassaria siparia CBS 279.74</name>
    <dbReference type="NCBI Taxonomy" id="1314801"/>
    <lineage>
        <taxon>Eukaryota</taxon>
        <taxon>Fungi</taxon>
        <taxon>Dikarya</taxon>
        <taxon>Ascomycota</taxon>
        <taxon>Pezizomycotina</taxon>
        <taxon>Dothideomycetes</taxon>
        <taxon>Pleosporomycetidae</taxon>
        <taxon>Pleosporales</taxon>
        <taxon>Pleomassariaceae</taxon>
        <taxon>Pleomassaria</taxon>
    </lineage>
</organism>
<dbReference type="OrthoDB" id="5296at2759"/>
<dbReference type="Gene3D" id="3.40.50.720">
    <property type="entry name" value="NAD(P)-binding Rossmann-like Domain"/>
    <property type="match status" value="1"/>
</dbReference>
<dbReference type="AlphaFoldDB" id="A0A6G1K9M3"/>
<dbReference type="Pfam" id="PF00106">
    <property type="entry name" value="adh_short"/>
    <property type="match status" value="1"/>
</dbReference>
<dbReference type="InterPro" id="IPR002347">
    <property type="entry name" value="SDR_fam"/>
</dbReference>